<comment type="caution">
    <text evidence="2">The sequence shown here is derived from an EMBL/GenBank/DDBJ whole genome shotgun (WGS) entry which is preliminary data.</text>
</comment>
<evidence type="ECO:0000313" key="2">
    <source>
        <dbReference type="EMBL" id="KAH1097807.1"/>
    </source>
</evidence>
<feature type="region of interest" description="Disordered" evidence="1">
    <location>
        <begin position="88"/>
        <end position="143"/>
    </location>
</feature>
<dbReference type="EMBL" id="JAIQCV010000005">
    <property type="protein sequence ID" value="KAH1097807.1"/>
    <property type="molecule type" value="Genomic_DNA"/>
</dbReference>
<evidence type="ECO:0000256" key="1">
    <source>
        <dbReference type="SAM" id="MobiDB-lite"/>
    </source>
</evidence>
<keyword evidence="3" id="KW-1185">Reference proteome</keyword>
<evidence type="ECO:0000313" key="3">
    <source>
        <dbReference type="Proteomes" id="UP000828251"/>
    </source>
</evidence>
<reference evidence="2 3" key="1">
    <citation type="journal article" date="2021" name="Plant Biotechnol. J.">
        <title>Multi-omics assisted identification of the key and species-specific regulatory components of drought-tolerant mechanisms in Gossypium stocksii.</title>
        <authorList>
            <person name="Yu D."/>
            <person name="Ke L."/>
            <person name="Zhang D."/>
            <person name="Wu Y."/>
            <person name="Sun Y."/>
            <person name="Mei J."/>
            <person name="Sun J."/>
            <person name="Sun Y."/>
        </authorList>
    </citation>
    <scope>NUCLEOTIDE SEQUENCE [LARGE SCALE GENOMIC DNA]</scope>
    <source>
        <strain evidence="3">cv. E1</strain>
        <tissue evidence="2">Leaf</tissue>
    </source>
</reference>
<accession>A0A9D4AA67</accession>
<proteinExistence type="predicted"/>
<dbReference type="Proteomes" id="UP000828251">
    <property type="component" value="Unassembled WGS sequence"/>
</dbReference>
<feature type="compositionally biased region" description="Polar residues" evidence="1">
    <location>
        <begin position="100"/>
        <end position="111"/>
    </location>
</feature>
<sequence>MVGLELDEAYQSELAEIKAEWERVCKLYLKMREVAVEKKDKEATQIELDKVTKKHIVQLDKIIRECHAKVTRTKGKELEALEKFKEETSRNVYEDPIENDNVTPPTENDNVAHSAENDNVTLPIENKNASQVADGGEEEANVS</sequence>
<organism evidence="2 3">
    <name type="scientific">Gossypium stocksii</name>
    <dbReference type="NCBI Taxonomy" id="47602"/>
    <lineage>
        <taxon>Eukaryota</taxon>
        <taxon>Viridiplantae</taxon>
        <taxon>Streptophyta</taxon>
        <taxon>Embryophyta</taxon>
        <taxon>Tracheophyta</taxon>
        <taxon>Spermatophyta</taxon>
        <taxon>Magnoliopsida</taxon>
        <taxon>eudicotyledons</taxon>
        <taxon>Gunneridae</taxon>
        <taxon>Pentapetalae</taxon>
        <taxon>rosids</taxon>
        <taxon>malvids</taxon>
        <taxon>Malvales</taxon>
        <taxon>Malvaceae</taxon>
        <taxon>Malvoideae</taxon>
        <taxon>Gossypium</taxon>
    </lineage>
</organism>
<gene>
    <name evidence="2" type="ORF">J1N35_014728</name>
</gene>
<protein>
    <submittedName>
        <fullName evidence="2">Uncharacterized protein</fullName>
    </submittedName>
</protein>
<dbReference type="AlphaFoldDB" id="A0A9D4AA67"/>
<name>A0A9D4AA67_9ROSI</name>